<feature type="transmembrane region" description="Helical" evidence="1">
    <location>
        <begin position="197"/>
        <end position="218"/>
    </location>
</feature>
<reference evidence="3" key="1">
    <citation type="submission" date="2015-03" db="EMBL/GenBank/DDBJ databases">
        <authorList>
            <person name="Ferrari E."/>
            <person name="Walter M.C."/>
            <person name="Huptas C."/>
            <person name="Scherer S."/>
            <person name="Mueller-Herbst S."/>
        </authorList>
    </citation>
    <scope>NUCLEOTIDE SEQUENCE [LARGE SCALE GENOMIC DNA]</scope>
    <source>
        <strain evidence="3">LWP01</strain>
    </source>
</reference>
<dbReference type="KEGG" id="lwi:UE46_02690"/>
<dbReference type="AlphaFoldDB" id="A0A1S7FYD7"/>
<keyword evidence="1" id="KW-1133">Transmembrane helix</keyword>
<evidence type="ECO:0000313" key="2">
    <source>
        <dbReference type="EMBL" id="AQY52432.1"/>
    </source>
</evidence>
<sequence length="372" mass="43228">MRKLVEKKVSVAELFYDLIFVYAISRITTTVNYLNHDEQIPFELLGKFLMLFLVFWCIWTYQTVFSNRFFMNRLRDYIFIFIDMFLVIILSQAINPDFEKTFFTFVACTTLLFLSILVQYVLVLVETKDSDVRRLCQRLIVTLLCSITLAAVALLTDSGIHFWLYFISILFVAFFPMVFSKTLAAVPTNFEHLAERYSLFVILLFGESVIAVATTISYQHISMASVLFYLIMVLLFAFYMITYTTGMNHHMETSGLTMIHSHLFIFISLNLITVLLEMYIHEPIEPYFFLTLLFVGMLMFFVSTLVNLKVYQKSGIDFTFKSFLPVVGILVVTFIAMLFVIQHIATTMFLLVVMLLGCLSYLRFIGLTKISR</sequence>
<dbReference type="Proteomes" id="UP000223060">
    <property type="component" value="Chromosome"/>
</dbReference>
<feature type="transmembrane region" description="Helical" evidence="1">
    <location>
        <begin position="263"/>
        <end position="281"/>
    </location>
</feature>
<evidence type="ECO:0000313" key="3">
    <source>
        <dbReference type="Proteomes" id="UP000223060"/>
    </source>
</evidence>
<feature type="transmembrane region" description="Helical" evidence="1">
    <location>
        <begin position="77"/>
        <end position="95"/>
    </location>
</feature>
<dbReference type="InterPro" id="IPR010640">
    <property type="entry name" value="Low_temperature_requirement_A"/>
</dbReference>
<feature type="transmembrane region" description="Helical" evidence="1">
    <location>
        <begin position="224"/>
        <end position="242"/>
    </location>
</feature>
<keyword evidence="1" id="KW-0812">Transmembrane</keyword>
<proteinExistence type="predicted"/>
<dbReference type="EMBL" id="CP011102">
    <property type="protein sequence ID" value="AQY52432.1"/>
    <property type="molecule type" value="Genomic_DNA"/>
</dbReference>
<dbReference type="RefSeq" id="WP_036059790.1">
    <property type="nucleotide sequence ID" value="NZ_CP011102.1"/>
</dbReference>
<evidence type="ECO:0000256" key="1">
    <source>
        <dbReference type="SAM" id="Phobius"/>
    </source>
</evidence>
<organism evidence="2 3">
    <name type="scientific">Listeria weihenstephanensis</name>
    <dbReference type="NCBI Taxonomy" id="1006155"/>
    <lineage>
        <taxon>Bacteria</taxon>
        <taxon>Bacillati</taxon>
        <taxon>Bacillota</taxon>
        <taxon>Bacilli</taxon>
        <taxon>Bacillales</taxon>
        <taxon>Listeriaceae</taxon>
        <taxon>Listeria</taxon>
    </lineage>
</organism>
<feature type="transmembrane region" description="Helical" evidence="1">
    <location>
        <begin position="162"/>
        <end position="185"/>
    </location>
</feature>
<feature type="transmembrane region" description="Helical" evidence="1">
    <location>
        <begin position="323"/>
        <end position="341"/>
    </location>
</feature>
<dbReference type="PANTHER" id="PTHR36840">
    <property type="entry name" value="BLL5714 PROTEIN"/>
    <property type="match status" value="1"/>
</dbReference>
<keyword evidence="1" id="KW-0472">Membrane</keyword>
<feature type="transmembrane region" description="Helical" evidence="1">
    <location>
        <begin position="12"/>
        <end position="33"/>
    </location>
</feature>
<dbReference type="Pfam" id="PF06772">
    <property type="entry name" value="LtrA"/>
    <property type="match status" value="1"/>
</dbReference>
<feature type="transmembrane region" description="Helical" evidence="1">
    <location>
        <begin position="45"/>
        <end position="65"/>
    </location>
</feature>
<accession>A0A1S7FYD7</accession>
<feature type="transmembrane region" description="Helical" evidence="1">
    <location>
        <begin position="135"/>
        <end position="156"/>
    </location>
</feature>
<protein>
    <recommendedName>
        <fullName evidence="4">Low temperature requirement protein A</fullName>
    </recommendedName>
</protein>
<feature type="transmembrane region" description="Helical" evidence="1">
    <location>
        <begin position="347"/>
        <end position="366"/>
    </location>
</feature>
<gene>
    <name evidence="2" type="ORF">UE46_02690</name>
</gene>
<name>A0A1S7FYD7_9LIST</name>
<feature type="transmembrane region" description="Helical" evidence="1">
    <location>
        <begin position="101"/>
        <end position="123"/>
    </location>
</feature>
<dbReference type="PANTHER" id="PTHR36840:SF1">
    <property type="entry name" value="BLL5714 PROTEIN"/>
    <property type="match status" value="1"/>
</dbReference>
<keyword evidence="3" id="KW-1185">Reference proteome</keyword>
<evidence type="ECO:0008006" key="4">
    <source>
        <dbReference type="Google" id="ProtNLM"/>
    </source>
</evidence>
<feature type="transmembrane region" description="Helical" evidence="1">
    <location>
        <begin position="287"/>
        <end position="311"/>
    </location>
</feature>